<dbReference type="Proteomes" id="UP001589692">
    <property type="component" value="Unassembled WGS sequence"/>
</dbReference>
<dbReference type="SUPFAM" id="SSF52038">
    <property type="entry name" value="Barstar-related"/>
    <property type="match status" value="1"/>
</dbReference>
<reference evidence="3 4" key="1">
    <citation type="submission" date="2024-09" db="EMBL/GenBank/DDBJ databases">
        <authorList>
            <person name="Sun Q."/>
            <person name="Mori K."/>
        </authorList>
    </citation>
    <scope>NUCLEOTIDE SEQUENCE [LARGE SCALE GENOMIC DNA]</scope>
    <source>
        <strain evidence="3 4">TBRC 4938</strain>
    </source>
</reference>
<dbReference type="InterPro" id="IPR000468">
    <property type="entry name" value="Barstar"/>
</dbReference>
<comment type="similarity">
    <text evidence="1">Belongs to the barstar family.</text>
</comment>
<evidence type="ECO:0000259" key="2">
    <source>
        <dbReference type="Pfam" id="PF01337"/>
    </source>
</evidence>
<dbReference type="Pfam" id="PF01337">
    <property type="entry name" value="Barstar"/>
    <property type="match status" value="1"/>
</dbReference>
<comment type="caution">
    <text evidence="3">The sequence shown here is derived from an EMBL/GenBank/DDBJ whole genome shotgun (WGS) entry which is preliminary data.</text>
</comment>
<keyword evidence="4" id="KW-1185">Reference proteome</keyword>
<evidence type="ECO:0000313" key="3">
    <source>
        <dbReference type="EMBL" id="MFB9949357.1"/>
    </source>
</evidence>
<dbReference type="RefSeq" id="WP_377260276.1">
    <property type="nucleotide sequence ID" value="NZ_JBHMAA010000013.1"/>
</dbReference>
<evidence type="ECO:0000313" key="4">
    <source>
        <dbReference type="Proteomes" id="UP001589692"/>
    </source>
</evidence>
<organism evidence="3 4">
    <name type="scientific">Rhizobium puerariae</name>
    <dbReference type="NCBI Taxonomy" id="1585791"/>
    <lineage>
        <taxon>Bacteria</taxon>
        <taxon>Pseudomonadati</taxon>
        <taxon>Pseudomonadota</taxon>
        <taxon>Alphaproteobacteria</taxon>
        <taxon>Hyphomicrobiales</taxon>
        <taxon>Rhizobiaceae</taxon>
        <taxon>Rhizobium/Agrobacterium group</taxon>
        <taxon>Rhizobium</taxon>
    </lineage>
</organism>
<accession>A0ABV6AHJ8</accession>
<protein>
    <submittedName>
        <fullName evidence="3">Barstar family protein</fullName>
    </submittedName>
</protein>
<feature type="domain" description="Barstar (barnase inhibitor)" evidence="2">
    <location>
        <begin position="4"/>
        <end position="75"/>
    </location>
</feature>
<dbReference type="EMBL" id="JBHMAA010000013">
    <property type="protein sequence ID" value="MFB9949357.1"/>
    <property type="molecule type" value="Genomic_DNA"/>
</dbReference>
<sequence>MKKTIAIDGDNIRDISSFYEEINRVFMANENWKLGPNLDALNDLLYGGFGAINGNEPVALVWLNMEKNRADLGLDLTRTFYRDKLRHPETYDSDRIGKDLAALENGTGETYFEIVLQIIADHPNIELLAC</sequence>
<proteinExistence type="inferred from homology"/>
<dbReference type="InterPro" id="IPR035905">
    <property type="entry name" value="Barstar-like_sf"/>
</dbReference>
<dbReference type="Gene3D" id="3.30.370.10">
    <property type="entry name" value="Barstar-like"/>
    <property type="match status" value="1"/>
</dbReference>
<evidence type="ECO:0000256" key="1">
    <source>
        <dbReference type="ARBA" id="ARBA00006845"/>
    </source>
</evidence>
<gene>
    <name evidence="3" type="ORF">ACFFP0_10885</name>
</gene>
<name>A0ABV6AHJ8_9HYPH</name>